<organism evidence="2 3">
    <name type="scientific">Frankia canadensis</name>
    <dbReference type="NCBI Taxonomy" id="1836972"/>
    <lineage>
        <taxon>Bacteria</taxon>
        <taxon>Bacillati</taxon>
        <taxon>Actinomycetota</taxon>
        <taxon>Actinomycetes</taxon>
        <taxon>Frankiales</taxon>
        <taxon>Frankiaceae</taxon>
        <taxon>Frankia</taxon>
    </lineage>
</organism>
<evidence type="ECO:0000256" key="1">
    <source>
        <dbReference type="SAM" id="MobiDB-lite"/>
    </source>
</evidence>
<accession>A0A2I2KL37</accession>
<evidence type="ECO:0000313" key="3">
    <source>
        <dbReference type="Proteomes" id="UP000234331"/>
    </source>
</evidence>
<keyword evidence="3" id="KW-1185">Reference proteome</keyword>
<feature type="compositionally biased region" description="Basic residues" evidence="1">
    <location>
        <begin position="1"/>
        <end position="10"/>
    </location>
</feature>
<dbReference type="AlphaFoldDB" id="A0A2I2KL37"/>
<sequence>MAMSGSKKKPHCQEIPWRTPSAELATKKPMKRILRRTVDSARQRTYASGDRPARSTGGRADVTARSRPAMRVAT</sequence>
<dbReference type="EMBL" id="FZMO01000045">
    <property type="protein sequence ID" value="SNQ46392.1"/>
    <property type="molecule type" value="Genomic_DNA"/>
</dbReference>
<protein>
    <submittedName>
        <fullName evidence="2">Uncharacterized protein</fullName>
    </submittedName>
</protein>
<evidence type="ECO:0000313" key="2">
    <source>
        <dbReference type="EMBL" id="SNQ46392.1"/>
    </source>
</evidence>
<reference evidence="2 3" key="1">
    <citation type="submission" date="2017-06" db="EMBL/GenBank/DDBJ databases">
        <authorList>
            <person name="Kim H.J."/>
            <person name="Triplett B.A."/>
        </authorList>
    </citation>
    <scope>NUCLEOTIDE SEQUENCE [LARGE SCALE GENOMIC DNA]</scope>
    <source>
        <strain evidence="2">FRACA_ARgP5</strain>
    </source>
</reference>
<name>A0A2I2KL37_9ACTN</name>
<feature type="region of interest" description="Disordered" evidence="1">
    <location>
        <begin position="1"/>
        <end position="23"/>
    </location>
</feature>
<feature type="region of interest" description="Disordered" evidence="1">
    <location>
        <begin position="39"/>
        <end position="74"/>
    </location>
</feature>
<gene>
    <name evidence="2" type="ORF">FRACA_1390008</name>
</gene>
<proteinExistence type="predicted"/>
<dbReference type="Proteomes" id="UP000234331">
    <property type="component" value="Unassembled WGS sequence"/>
</dbReference>